<comment type="pathway">
    <text evidence="2">Cofactor biosynthesis; tetrahydrobiopterin biosynthesis; tetrahydrobiopterin from 7,8-dihydroneopterin triphosphate: step 1/3.</text>
</comment>
<dbReference type="InterPro" id="IPR027417">
    <property type="entry name" value="P-loop_NTPase"/>
</dbReference>
<evidence type="ECO:0000256" key="4">
    <source>
        <dbReference type="ARBA" id="ARBA00013100"/>
    </source>
</evidence>
<keyword evidence="7" id="KW-0783">Tetrahydrobiopterin biosynthesis</keyword>
<dbReference type="InterPro" id="IPR007115">
    <property type="entry name" value="6-PTP_synth/QueD"/>
</dbReference>
<reference evidence="9 10" key="2">
    <citation type="journal article" date="2022" name="Mol. Biol. Evol.">
        <title>Comparative Genomics Reveals Insights into the Divergent Evolution of Astigmatic Mites and Household Pest Adaptations.</title>
        <authorList>
            <person name="Xiong Q."/>
            <person name="Wan A.T."/>
            <person name="Liu X."/>
            <person name="Fung C.S."/>
            <person name="Xiao X."/>
            <person name="Malainual N."/>
            <person name="Hou J."/>
            <person name="Wang L."/>
            <person name="Wang M."/>
            <person name="Yang K.Y."/>
            <person name="Cui Y."/>
            <person name="Leung E.L."/>
            <person name="Nong W."/>
            <person name="Shin S.K."/>
            <person name="Au S.W."/>
            <person name="Jeong K.Y."/>
            <person name="Chew F.T."/>
            <person name="Hui J.H."/>
            <person name="Leung T.F."/>
            <person name="Tungtrongchitr A."/>
            <person name="Zhong N."/>
            <person name="Liu Z."/>
            <person name="Tsui S.K."/>
        </authorList>
    </citation>
    <scope>NUCLEOTIDE SEQUENCE [LARGE SCALE GENOMIC DNA]</scope>
    <source>
        <strain evidence="9">Derp</strain>
    </source>
</reference>
<dbReference type="InterPro" id="IPR038418">
    <property type="entry name" value="6-PTP_synth/QueD_sf"/>
</dbReference>
<accession>A0ABQ8IYM0</accession>
<keyword evidence="6" id="KW-0862">Zinc</keyword>
<comment type="similarity">
    <text evidence="3">Belongs to the PTPS family.</text>
</comment>
<dbReference type="SUPFAM" id="SSF55620">
    <property type="entry name" value="Tetrahydrobiopterin biosynthesis enzymes-like"/>
    <property type="match status" value="1"/>
</dbReference>
<dbReference type="Pfam" id="PF01242">
    <property type="entry name" value="PTPS"/>
    <property type="match status" value="1"/>
</dbReference>
<sequence>MSSKKQPLVYLTRIEKFSSAHCLFNQEFSKEKNLNIFGKCTNIHGHNYTLEVTVKGSINNETGMIMNINDLKKIIEDNVLNLLDHKYIDKDVEYFSGSNNNDKSSSAIISTSENICLFIWQQIAKRLPNPVQLHCIKLHETDKNKVKYYVYCLIIGSNSVGKTTLINKLQQSSSLSSKNYDDYNLTTRINIIRKSYGLSKNEPDNNNDNSKNQNKRIEIIYIEFPVSYNECQTKSKLLKCRYIECTIRNDQTMQELEQIILDIIKNV</sequence>
<proteinExistence type="inferred from homology"/>
<comment type="caution">
    <text evidence="9">The sequence shown here is derived from an EMBL/GenBank/DDBJ whole genome shotgun (WGS) entry which is preliminary data.</text>
</comment>
<evidence type="ECO:0000256" key="6">
    <source>
        <dbReference type="ARBA" id="ARBA00022833"/>
    </source>
</evidence>
<evidence type="ECO:0000256" key="1">
    <source>
        <dbReference type="ARBA" id="ARBA00001947"/>
    </source>
</evidence>
<reference evidence="9 10" key="1">
    <citation type="journal article" date="2018" name="J. Allergy Clin. Immunol.">
        <title>High-quality assembly of Dermatophagoides pteronyssinus genome and transcriptome reveals a wide range of novel allergens.</title>
        <authorList>
            <person name="Liu X.Y."/>
            <person name="Yang K.Y."/>
            <person name="Wang M.Q."/>
            <person name="Kwok J.S."/>
            <person name="Zeng X."/>
            <person name="Yang Z."/>
            <person name="Xiao X.J."/>
            <person name="Lau C.P."/>
            <person name="Li Y."/>
            <person name="Huang Z.M."/>
            <person name="Ba J.G."/>
            <person name="Yim A.K."/>
            <person name="Ouyang C.Y."/>
            <person name="Ngai S.M."/>
            <person name="Chan T.F."/>
            <person name="Leung E.L."/>
            <person name="Liu L."/>
            <person name="Liu Z.G."/>
            <person name="Tsui S.K."/>
        </authorList>
    </citation>
    <scope>NUCLEOTIDE SEQUENCE [LARGE SCALE GENOMIC DNA]</scope>
    <source>
        <strain evidence="9">Derp</strain>
    </source>
</reference>
<dbReference type="EC" id="4.2.3.12" evidence="4"/>
<organism evidence="9 10">
    <name type="scientific">Dermatophagoides pteronyssinus</name>
    <name type="common">European house dust mite</name>
    <dbReference type="NCBI Taxonomy" id="6956"/>
    <lineage>
        <taxon>Eukaryota</taxon>
        <taxon>Metazoa</taxon>
        <taxon>Ecdysozoa</taxon>
        <taxon>Arthropoda</taxon>
        <taxon>Chelicerata</taxon>
        <taxon>Arachnida</taxon>
        <taxon>Acari</taxon>
        <taxon>Acariformes</taxon>
        <taxon>Sarcoptiformes</taxon>
        <taxon>Astigmata</taxon>
        <taxon>Psoroptidia</taxon>
        <taxon>Analgoidea</taxon>
        <taxon>Pyroglyphidae</taxon>
        <taxon>Dermatophagoidinae</taxon>
        <taxon>Dermatophagoides</taxon>
    </lineage>
</organism>
<evidence type="ECO:0000256" key="3">
    <source>
        <dbReference type="ARBA" id="ARBA00009164"/>
    </source>
</evidence>
<keyword evidence="5" id="KW-0479">Metal-binding</keyword>
<comment type="cofactor">
    <cofactor evidence="1">
        <name>Zn(2+)</name>
        <dbReference type="ChEBI" id="CHEBI:29105"/>
    </cofactor>
</comment>
<keyword evidence="10" id="KW-1185">Reference proteome</keyword>
<dbReference type="PANTHER" id="PTHR12589">
    <property type="entry name" value="PYRUVOYL TETRAHYDROBIOPTERIN SYNTHASE"/>
    <property type="match status" value="1"/>
</dbReference>
<dbReference type="PANTHER" id="PTHR12589:SF7">
    <property type="entry name" value="6-PYRUVOYL TETRAHYDROBIOPTERIN SYNTHASE"/>
    <property type="match status" value="1"/>
</dbReference>
<dbReference type="Gene3D" id="3.30.479.10">
    <property type="entry name" value="6-pyruvoyl tetrahydropterin synthase/QueD"/>
    <property type="match status" value="1"/>
</dbReference>
<dbReference type="SUPFAM" id="SSF52540">
    <property type="entry name" value="P-loop containing nucleoside triphosphate hydrolases"/>
    <property type="match status" value="1"/>
</dbReference>
<evidence type="ECO:0000256" key="5">
    <source>
        <dbReference type="ARBA" id="ARBA00022723"/>
    </source>
</evidence>
<protein>
    <recommendedName>
        <fullName evidence="4">6-pyruvoyltetrahydropterin synthase</fullName>
        <ecNumber evidence="4">4.2.3.12</ecNumber>
    </recommendedName>
</protein>
<dbReference type="EMBL" id="NJHN03000099">
    <property type="protein sequence ID" value="KAH9415302.1"/>
    <property type="molecule type" value="Genomic_DNA"/>
</dbReference>
<name>A0ABQ8IYM0_DERPT</name>
<evidence type="ECO:0000256" key="2">
    <source>
        <dbReference type="ARBA" id="ARBA00005126"/>
    </source>
</evidence>
<evidence type="ECO:0000256" key="7">
    <source>
        <dbReference type="ARBA" id="ARBA00023007"/>
    </source>
</evidence>
<evidence type="ECO:0000256" key="8">
    <source>
        <dbReference type="ARBA" id="ARBA00023239"/>
    </source>
</evidence>
<evidence type="ECO:0000313" key="10">
    <source>
        <dbReference type="Proteomes" id="UP000887458"/>
    </source>
</evidence>
<keyword evidence="8" id="KW-0456">Lyase</keyword>
<gene>
    <name evidence="9" type="ORF">DERP_006396</name>
</gene>
<evidence type="ECO:0000313" key="9">
    <source>
        <dbReference type="EMBL" id="KAH9415302.1"/>
    </source>
</evidence>
<dbReference type="Proteomes" id="UP000887458">
    <property type="component" value="Unassembled WGS sequence"/>
</dbReference>